<comment type="caution">
    <text evidence="3">The sequence shown here is derived from an EMBL/GenBank/DDBJ whole genome shotgun (WGS) entry which is preliminary data.</text>
</comment>
<feature type="domain" description="Xaa-Pro dipeptidyl-peptidase C-terminal" evidence="2">
    <location>
        <begin position="347"/>
        <end position="601"/>
    </location>
</feature>
<dbReference type="Gene3D" id="2.60.120.260">
    <property type="entry name" value="Galactose-binding domain-like"/>
    <property type="match status" value="1"/>
</dbReference>
<evidence type="ECO:0000256" key="1">
    <source>
        <dbReference type="ARBA" id="ARBA00022801"/>
    </source>
</evidence>
<dbReference type="AlphaFoldDB" id="A0A5J4R1H0"/>
<sequence length="607" mass="68137">MKTNVYYHKLHITGLLFILSIIPVSISAQSNVSAQKEQTSSTFNILTERNIMVPMRDGVCLATDIYRLEGAAPSPVLISRTPYNKNNSGIEVERFVKAGYIVVSQDVRGRYASEGEFNPHVHETNDGVDMFAWAARQSWSNGLIGTFGGSYLGGTQWLPARENPPALKAMIPEVTFSDMYEGNTHPGGAKVLHDLRWAVTMIPDVIHRKQAAGEEVSTNEKLPDVNTVLNELPVAGHPMIKKYGAFYHEWLSHPTAGIYWDNISPSAGYKNITAPALNISGWYDIFIFGTLQNYRGMKDRGGSAIARKHQKLIIGPWTHMNFTGRFQERYYGAQSSSEAIDMSGIKLRWYDRWLKNIENGIDKEDPVMIFVMGIDEWRTEKDWPLPDTKYRPYYLHSGGNANTLNGDGTLSTVKSDKEPSDVYIYDPMNPVPTVGGQVILPGENSMGPRDQQEVERREDVLVYSTPALDKAVEITGNIELKLFVSSDAPDTDFSAKLVDVYPDGRAIILTNGILRARYHRSFEKAEFLEPGKVYELTINLLATSNVFLPGHRIRLEVSSSNFPQFNRNSNTGGDISQETADKYRSTVNRIFHEADYPSHIIMPVIER</sequence>
<dbReference type="Gene3D" id="3.40.50.1820">
    <property type="entry name" value="alpha/beta hydrolase"/>
    <property type="match status" value="1"/>
</dbReference>
<dbReference type="PANTHER" id="PTHR43056:SF10">
    <property type="entry name" value="COCE_NOND FAMILY, PUTATIVE (AFU_ORTHOLOGUE AFUA_7G00600)-RELATED"/>
    <property type="match status" value="1"/>
</dbReference>
<name>A0A5J4R1H0_9ZZZZ</name>
<dbReference type="InterPro" id="IPR029058">
    <property type="entry name" value="AB_hydrolase_fold"/>
</dbReference>
<dbReference type="EC" id="3.1.1.84" evidence="3"/>
<dbReference type="GO" id="GO:0008239">
    <property type="term" value="F:dipeptidyl-peptidase activity"/>
    <property type="evidence" value="ECO:0007669"/>
    <property type="project" value="InterPro"/>
</dbReference>
<dbReference type="EMBL" id="SNRY01002050">
    <property type="protein sequence ID" value="KAA6327090.1"/>
    <property type="molecule type" value="Genomic_DNA"/>
</dbReference>
<dbReference type="InterPro" id="IPR050585">
    <property type="entry name" value="Xaa-Pro_dipeptidyl-ppase/CocE"/>
</dbReference>
<dbReference type="SUPFAM" id="SSF53474">
    <property type="entry name" value="alpha/beta-Hydrolases"/>
    <property type="match status" value="1"/>
</dbReference>
<dbReference type="PANTHER" id="PTHR43056">
    <property type="entry name" value="PEPTIDASE S9 PROLYL OLIGOPEPTIDASE"/>
    <property type="match status" value="1"/>
</dbReference>
<reference evidence="3" key="1">
    <citation type="submission" date="2019-03" db="EMBL/GenBank/DDBJ databases">
        <title>Single cell metagenomics reveals metabolic interactions within the superorganism composed of flagellate Streblomastix strix and complex community of Bacteroidetes bacteria on its surface.</title>
        <authorList>
            <person name="Treitli S.C."/>
            <person name="Kolisko M."/>
            <person name="Husnik F."/>
            <person name="Keeling P."/>
            <person name="Hampl V."/>
        </authorList>
    </citation>
    <scope>NUCLEOTIDE SEQUENCE</scope>
    <source>
        <strain evidence="3">STM</strain>
    </source>
</reference>
<dbReference type="NCBIfam" id="TIGR00976">
    <property type="entry name" value="CocE_NonD"/>
    <property type="match status" value="1"/>
</dbReference>
<dbReference type="SUPFAM" id="SSF49785">
    <property type="entry name" value="Galactose-binding domain-like"/>
    <property type="match status" value="1"/>
</dbReference>
<dbReference type="Gene3D" id="1.10.3020.10">
    <property type="entry name" value="alpha-amino acid ester hydrolase ( Helical cap domain)"/>
    <property type="match status" value="1"/>
</dbReference>
<keyword evidence="1 3" id="KW-0378">Hydrolase</keyword>
<gene>
    <name evidence="3" type="ORF">EZS27_023889</name>
</gene>
<dbReference type="InterPro" id="IPR000383">
    <property type="entry name" value="Xaa-Pro-like_dom"/>
</dbReference>
<proteinExistence type="predicted"/>
<evidence type="ECO:0000313" key="3">
    <source>
        <dbReference type="EMBL" id="KAA6327090.1"/>
    </source>
</evidence>
<dbReference type="Pfam" id="PF02129">
    <property type="entry name" value="Peptidase_S15"/>
    <property type="match status" value="1"/>
</dbReference>
<dbReference type="InterPro" id="IPR005674">
    <property type="entry name" value="CocE/Ser_esterase"/>
</dbReference>
<accession>A0A5J4R1H0</accession>
<dbReference type="InterPro" id="IPR008979">
    <property type="entry name" value="Galactose-bd-like_sf"/>
</dbReference>
<dbReference type="SMART" id="SM00939">
    <property type="entry name" value="PepX_C"/>
    <property type="match status" value="1"/>
</dbReference>
<dbReference type="InterPro" id="IPR013736">
    <property type="entry name" value="Xaa-Pro_dipept_C"/>
</dbReference>
<organism evidence="3">
    <name type="scientific">termite gut metagenome</name>
    <dbReference type="NCBI Taxonomy" id="433724"/>
    <lineage>
        <taxon>unclassified sequences</taxon>
        <taxon>metagenomes</taxon>
        <taxon>organismal metagenomes</taxon>
    </lineage>
</organism>
<evidence type="ECO:0000259" key="2">
    <source>
        <dbReference type="SMART" id="SM00939"/>
    </source>
</evidence>
<dbReference type="Pfam" id="PF08530">
    <property type="entry name" value="PepX_C"/>
    <property type="match status" value="1"/>
</dbReference>
<protein>
    <submittedName>
        <fullName evidence="3">Cocaine esterase</fullName>
        <ecNumber evidence="3">3.1.1.84</ecNumber>
    </submittedName>
</protein>